<evidence type="ECO:0000313" key="1">
    <source>
        <dbReference type="EMBL" id="KDN36247.1"/>
    </source>
</evidence>
<proteinExistence type="predicted"/>
<dbReference type="GeneID" id="25265476"/>
<reference evidence="1 2" key="1">
    <citation type="submission" date="2014-05" db="EMBL/GenBank/DDBJ databases">
        <title>Draft genome sequence of a rare smut relative, Tilletiaria anomala UBC 951.</title>
        <authorList>
            <consortium name="DOE Joint Genome Institute"/>
            <person name="Toome M."/>
            <person name="Kuo A."/>
            <person name="Henrissat B."/>
            <person name="Lipzen A."/>
            <person name="Tritt A."/>
            <person name="Yoshinaga Y."/>
            <person name="Zane M."/>
            <person name="Barry K."/>
            <person name="Grigoriev I.V."/>
            <person name="Spatafora J.W."/>
            <person name="Aimea M.C."/>
        </authorList>
    </citation>
    <scope>NUCLEOTIDE SEQUENCE [LARGE SCALE GENOMIC DNA]</scope>
    <source>
        <strain evidence="1 2">UBC 951</strain>
    </source>
</reference>
<dbReference type="HOGENOM" id="CLU_2456330_0_0_1"/>
<dbReference type="RefSeq" id="XP_013239991.1">
    <property type="nucleotide sequence ID" value="XM_013384537.1"/>
</dbReference>
<gene>
    <name evidence="1" type="ORF">K437DRAFT_260184</name>
</gene>
<dbReference type="Proteomes" id="UP000027361">
    <property type="component" value="Unassembled WGS sequence"/>
</dbReference>
<sequence>MPQYGRSISWTLYICPLSVVPFSTLFQSHTSTPQISHAEVTTVYVRCKAMANTCFLYPLGRREELSAGTRSAFVVRLCDIGASLRSASS</sequence>
<organism evidence="1 2">
    <name type="scientific">Tilletiaria anomala (strain ATCC 24038 / CBS 436.72 / UBC 951)</name>
    <dbReference type="NCBI Taxonomy" id="1037660"/>
    <lineage>
        <taxon>Eukaryota</taxon>
        <taxon>Fungi</taxon>
        <taxon>Dikarya</taxon>
        <taxon>Basidiomycota</taxon>
        <taxon>Ustilaginomycotina</taxon>
        <taxon>Exobasidiomycetes</taxon>
        <taxon>Georgefischeriales</taxon>
        <taxon>Tilletiariaceae</taxon>
        <taxon>Tilletiaria</taxon>
    </lineage>
</organism>
<accession>A0A066V3G1</accession>
<comment type="caution">
    <text evidence="1">The sequence shown here is derived from an EMBL/GenBank/DDBJ whole genome shotgun (WGS) entry which is preliminary data.</text>
</comment>
<dbReference type="EMBL" id="JMSN01000176">
    <property type="protein sequence ID" value="KDN36247.1"/>
    <property type="molecule type" value="Genomic_DNA"/>
</dbReference>
<protein>
    <submittedName>
        <fullName evidence="1">Uncharacterized protein</fullName>
    </submittedName>
</protein>
<evidence type="ECO:0000313" key="2">
    <source>
        <dbReference type="Proteomes" id="UP000027361"/>
    </source>
</evidence>
<name>A0A066V3G1_TILAU</name>
<keyword evidence="2" id="KW-1185">Reference proteome</keyword>
<dbReference type="InParanoid" id="A0A066V3G1"/>
<dbReference type="AlphaFoldDB" id="A0A066V3G1"/>